<dbReference type="KEGG" id="sco:SCP2.31c"/>
<protein>
    <submittedName>
        <fullName evidence="2">Uncharacterized protein</fullName>
    </submittedName>
</protein>
<dbReference type="PATRIC" id="fig|100226.15.peg.8324"/>
<dbReference type="HOGENOM" id="CLU_2358392_0_0_11"/>
<sequence length="96" mass="10202">MTDDVHAHPIDQPLYGRTADAIRDQLREHPDPGGTLSRMTLRVSTDGGRSYGSAVTEAVDHDTAWENAGPLGLGPGPWPPCQCPRHRGAGLPGPRG</sequence>
<dbReference type="InParanoid" id="Q8VWC6"/>
<accession>Q8VWC6</accession>
<keyword evidence="2" id="KW-0614">Plasmid</keyword>
<evidence type="ECO:0000313" key="3">
    <source>
        <dbReference type="Proteomes" id="UP000001973"/>
    </source>
</evidence>
<organism evidence="2 3">
    <name type="scientific">Streptomyces coelicolor (strain ATCC BAA-471 / A3(2) / M145)</name>
    <dbReference type="NCBI Taxonomy" id="100226"/>
    <lineage>
        <taxon>Bacteria</taxon>
        <taxon>Bacillati</taxon>
        <taxon>Actinomycetota</taxon>
        <taxon>Actinomycetes</taxon>
        <taxon>Kitasatosporales</taxon>
        <taxon>Streptomycetaceae</taxon>
        <taxon>Streptomyces</taxon>
        <taxon>Streptomyces albidoflavus group</taxon>
    </lineage>
</organism>
<evidence type="ECO:0000313" key="2">
    <source>
        <dbReference type="EMBL" id="CAD12022.1"/>
    </source>
</evidence>
<dbReference type="AlphaFoldDB" id="Q8VWC6"/>
<evidence type="ECO:0000256" key="1">
    <source>
        <dbReference type="SAM" id="MobiDB-lite"/>
    </source>
</evidence>
<dbReference type="EMBL" id="AL645771">
    <property type="protein sequence ID" value="CAD12022.1"/>
    <property type="molecule type" value="Genomic_DNA"/>
</dbReference>
<dbReference type="Proteomes" id="UP000001973">
    <property type="component" value="Plasmid SCP2"/>
</dbReference>
<geneLocation type="plasmid" evidence="2 3">
    <name>SCP2</name>
</geneLocation>
<reference evidence="2 3" key="1">
    <citation type="journal article" date="2002" name="Nature">
        <title>Complete genome sequence of the model actinomycete Streptomyces coelicolor A3(2).</title>
        <authorList>
            <person name="Bentley S.D."/>
            <person name="Chater K.F."/>
            <person name="Cerdeno-Tarraga A.M."/>
            <person name="Challis G.L."/>
            <person name="Thomson N.R."/>
            <person name="James K.D."/>
            <person name="Harris D.E."/>
            <person name="Quail M.A."/>
            <person name="Kieser H."/>
            <person name="Harper D."/>
            <person name="Bateman A."/>
            <person name="Brown S."/>
            <person name="Chandra G."/>
            <person name="Chen C.W."/>
            <person name="Collins M."/>
            <person name="Cronin A."/>
            <person name="Fraser A."/>
            <person name="Goble A."/>
            <person name="Hidalgo J."/>
            <person name="Hornsby T."/>
            <person name="Howarth S."/>
            <person name="Huang C.H."/>
            <person name="Kieser T."/>
            <person name="Larke L."/>
            <person name="Murphy L."/>
            <person name="Oliver K."/>
            <person name="O'Neil S."/>
            <person name="Rabbinowitsch E."/>
            <person name="Rajandream M.A."/>
            <person name="Rutherford K."/>
            <person name="Rutter S."/>
            <person name="Seeger K."/>
            <person name="Saunders D."/>
            <person name="Sharp S."/>
            <person name="Squares R."/>
            <person name="Squares S."/>
            <person name="Taylor K."/>
            <person name="Warren T."/>
            <person name="Wietzorrek A."/>
            <person name="Woodward J."/>
            <person name="Barrell B.G."/>
            <person name="Parkhill J."/>
            <person name="Hopwood D.A."/>
        </authorList>
    </citation>
    <scope>NUCLEOTIDE SEQUENCE [LARGE SCALE GENOMIC DNA]</scope>
    <source>
        <strain evidence="3">ATCC BAA-471 / A3(2) / M145</strain>
    </source>
</reference>
<proteinExistence type="predicted"/>
<keyword evidence="3" id="KW-1185">Reference proteome</keyword>
<gene>
    <name evidence="2" type="ordered locus">SCP2.31c</name>
</gene>
<dbReference type="RefSeq" id="WP_011039602.1">
    <property type="nucleotide sequence ID" value="NC_003904.1"/>
</dbReference>
<feature type="region of interest" description="Disordered" evidence="1">
    <location>
        <begin position="26"/>
        <end position="54"/>
    </location>
</feature>
<name>Q8VWC6_STRCO</name>